<dbReference type="OrthoDB" id="7861194at2"/>
<protein>
    <submittedName>
        <fullName evidence="1">Uncharacterized protein</fullName>
    </submittedName>
</protein>
<organism evidence="1 2">
    <name type="scientific">Sulfitobacter alexandrii</name>
    <dbReference type="NCBI Taxonomy" id="1917485"/>
    <lineage>
        <taxon>Bacteria</taxon>
        <taxon>Pseudomonadati</taxon>
        <taxon>Pseudomonadota</taxon>
        <taxon>Alphaproteobacteria</taxon>
        <taxon>Rhodobacterales</taxon>
        <taxon>Roseobacteraceae</taxon>
        <taxon>Sulfitobacter</taxon>
    </lineage>
</organism>
<dbReference type="RefSeq" id="WP_071972143.1">
    <property type="nucleotide sequence ID" value="NZ_CP018076.1"/>
</dbReference>
<reference evidence="1 2" key="1">
    <citation type="submission" date="2016-11" db="EMBL/GenBank/DDBJ databases">
        <title>Complete genome sequence of Sulfitobacter sp. AM1-D1, a toxic bacteria associated with marine dinoflagellate Alexandrium minutum in East China Sea.</title>
        <authorList>
            <person name="Yang Q."/>
            <person name="Zhang X."/>
            <person name="Tian X."/>
        </authorList>
    </citation>
    <scope>NUCLEOTIDE SEQUENCE [LARGE SCALE GENOMIC DNA]</scope>
    <source>
        <strain evidence="1 2">AM1-D1</strain>
    </source>
</reference>
<dbReference type="Proteomes" id="UP000181897">
    <property type="component" value="Chromosome"/>
</dbReference>
<accession>A0A1J0WHJ6</accession>
<name>A0A1J0WHJ6_9RHOB</name>
<gene>
    <name evidence="1" type="ORF">BOO69_10565</name>
</gene>
<dbReference type="KEGG" id="suam:BOO69_10565"/>
<evidence type="ECO:0000313" key="2">
    <source>
        <dbReference type="Proteomes" id="UP000181897"/>
    </source>
</evidence>
<proteinExistence type="predicted"/>
<dbReference type="STRING" id="1917485.BOO69_10565"/>
<dbReference type="EMBL" id="CP018076">
    <property type="protein sequence ID" value="APE43805.1"/>
    <property type="molecule type" value="Genomic_DNA"/>
</dbReference>
<evidence type="ECO:0000313" key="1">
    <source>
        <dbReference type="EMBL" id="APE43805.1"/>
    </source>
</evidence>
<keyword evidence="2" id="KW-1185">Reference proteome</keyword>
<dbReference type="AlphaFoldDB" id="A0A1J0WHJ6"/>
<sequence length="85" mass="9600">MEPNQIESRKAGKELVLMMQVDGRQYRLTAPEELLDDECGDDADEATRTAWVRKHLPGIVSAIGAREDGGWLKAPYNRIMVEEID</sequence>